<protein>
    <submittedName>
        <fullName evidence="2">Uncharacterized protein</fullName>
    </submittedName>
</protein>
<organism evidence="2">
    <name type="scientific">Neobodo designis</name>
    <name type="common">Flagellated protozoan</name>
    <name type="synonym">Bodo designis</name>
    <dbReference type="NCBI Taxonomy" id="312471"/>
    <lineage>
        <taxon>Eukaryota</taxon>
        <taxon>Discoba</taxon>
        <taxon>Euglenozoa</taxon>
        <taxon>Kinetoplastea</taxon>
        <taxon>Metakinetoplastina</taxon>
        <taxon>Neobodonida</taxon>
        <taxon>Neobodo</taxon>
    </lineage>
</organism>
<dbReference type="AlphaFoldDB" id="A0A7S1LDB0"/>
<proteinExistence type="predicted"/>
<gene>
    <name evidence="2" type="ORF">NDES1114_LOCUS7176</name>
</gene>
<sequence length="178" mass="19642">MRRHRDEHIARLSAARDAELERLRTKEARHVASEASKWRDFAGARSVRQDCQHLGQLGMSADESAAHMRQYYLQGGPSLVLSPDGSRRARRENSPRQPTTPSFRGVRSYADYAARWRDAYDAHARESPSPGAPSPPAASASAHSASPATSRERPRAIAGSLRDVFAEAEAPPFGRAFH</sequence>
<dbReference type="EMBL" id="HBGF01010792">
    <property type="protein sequence ID" value="CAD9100912.1"/>
    <property type="molecule type" value="Transcribed_RNA"/>
</dbReference>
<reference evidence="2" key="1">
    <citation type="submission" date="2021-01" db="EMBL/GenBank/DDBJ databases">
        <authorList>
            <person name="Corre E."/>
            <person name="Pelletier E."/>
            <person name="Niang G."/>
            <person name="Scheremetjew M."/>
            <person name="Finn R."/>
            <person name="Kale V."/>
            <person name="Holt S."/>
            <person name="Cochrane G."/>
            <person name="Meng A."/>
            <person name="Brown T."/>
            <person name="Cohen L."/>
        </authorList>
    </citation>
    <scope>NUCLEOTIDE SEQUENCE</scope>
    <source>
        <strain evidence="2">CCAP 1951/1</strain>
    </source>
</reference>
<feature type="compositionally biased region" description="Basic and acidic residues" evidence="1">
    <location>
        <begin position="85"/>
        <end position="94"/>
    </location>
</feature>
<feature type="region of interest" description="Disordered" evidence="1">
    <location>
        <begin position="76"/>
        <end position="107"/>
    </location>
</feature>
<name>A0A7S1LDB0_NEODS</name>
<evidence type="ECO:0000313" key="2">
    <source>
        <dbReference type="EMBL" id="CAD9100912.1"/>
    </source>
</evidence>
<evidence type="ECO:0000256" key="1">
    <source>
        <dbReference type="SAM" id="MobiDB-lite"/>
    </source>
</evidence>
<feature type="region of interest" description="Disordered" evidence="1">
    <location>
        <begin position="120"/>
        <end position="163"/>
    </location>
</feature>
<feature type="compositionally biased region" description="Low complexity" evidence="1">
    <location>
        <begin position="137"/>
        <end position="148"/>
    </location>
</feature>
<accession>A0A7S1LDB0</accession>